<name>X1M5G1_9ZZZZ</name>
<reference evidence="1" key="1">
    <citation type="journal article" date="2014" name="Front. Microbiol.">
        <title>High frequency of phylogenetically diverse reductive dehalogenase-homologous genes in deep subseafloor sedimentary metagenomes.</title>
        <authorList>
            <person name="Kawai M."/>
            <person name="Futagami T."/>
            <person name="Toyoda A."/>
            <person name="Takaki Y."/>
            <person name="Nishi S."/>
            <person name="Hori S."/>
            <person name="Arai W."/>
            <person name="Tsubouchi T."/>
            <person name="Morono Y."/>
            <person name="Uchiyama I."/>
            <person name="Ito T."/>
            <person name="Fujiyama A."/>
            <person name="Inagaki F."/>
            <person name="Takami H."/>
        </authorList>
    </citation>
    <scope>NUCLEOTIDE SEQUENCE</scope>
    <source>
        <strain evidence="1">Expedition CK06-06</strain>
    </source>
</reference>
<comment type="caution">
    <text evidence="1">The sequence shown here is derived from an EMBL/GenBank/DDBJ whole genome shotgun (WGS) entry which is preliminary data.</text>
</comment>
<feature type="non-terminal residue" evidence="1">
    <location>
        <position position="45"/>
    </location>
</feature>
<organism evidence="1">
    <name type="scientific">marine sediment metagenome</name>
    <dbReference type="NCBI Taxonomy" id="412755"/>
    <lineage>
        <taxon>unclassified sequences</taxon>
        <taxon>metagenomes</taxon>
        <taxon>ecological metagenomes</taxon>
    </lineage>
</organism>
<dbReference type="AlphaFoldDB" id="X1M5G1"/>
<sequence>MFEVLDLSVVEGAFLESEGPPFLVSGKILGTFTGFSERREIEEYI</sequence>
<gene>
    <name evidence="1" type="ORF">S06H3_37865</name>
</gene>
<protein>
    <submittedName>
        <fullName evidence="1">Uncharacterized protein</fullName>
    </submittedName>
</protein>
<proteinExistence type="predicted"/>
<dbReference type="EMBL" id="BARV01023038">
    <property type="protein sequence ID" value="GAI26857.1"/>
    <property type="molecule type" value="Genomic_DNA"/>
</dbReference>
<evidence type="ECO:0000313" key="1">
    <source>
        <dbReference type="EMBL" id="GAI26857.1"/>
    </source>
</evidence>
<accession>X1M5G1</accession>